<gene>
    <name evidence="2" type="ORF">Sviol_63110</name>
</gene>
<sequence>MAGQWADKGCRFVPDSYALVIGHGTPDRTEGCESEPGGPQYTDNYQG</sequence>
<name>A0ABQ3QX99_9ACTN</name>
<comment type="caution">
    <text evidence="2">The sequence shown here is derived from an EMBL/GenBank/DDBJ whole genome shotgun (WGS) entry which is preliminary data.</text>
</comment>
<organism evidence="2 3">
    <name type="scientific">Streptomyces violascens</name>
    <dbReference type="NCBI Taxonomy" id="67381"/>
    <lineage>
        <taxon>Bacteria</taxon>
        <taxon>Bacillati</taxon>
        <taxon>Actinomycetota</taxon>
        <taxon>Actinomycetes</taxon>
        <taxon>Kitasatosporales</taxon>
        <taxon>Streptomycetaceae</taxon>
        <taxon>Streptomyces</taxon>
    </lineage>
</organism>
<accession>A0ABQ3QX99</accession>
<keyword evidence="3" id="KW-1185">Reference proteome</keyword>
<evidence type="ECO:0000313" key="3">
    <source>
        <dbReference type="Proteomes" id="UP001050808"/>
    </source>
</evidence>
<feature type="region of interest" description="Disordered" evidence="1">
    <location>
        <begin position="23"/>
        <end position="47"/>
    </location>
</feature>
<evidence type="ECO:0000313" key="2">
    <source>
        <dbReference type="EMBL" id="GHI41903.1"/>
    </source>
</evidence>
<evidence type="ECO:0000256" key="1">
    <source>
        <dbReference type="SAM" id="MobiDB-lite"/>
    </source>
</evidence>
<proteinExistence type="predicted"/>
<dbReference type="Proteomes" id="UP001050808">
    <property type="component" value="Unassembled WGS sequence"/>
</dbReference>
<protein>
    <submittedName>
        <fullName evidence="2">Uncharacterized protein</fullName>
    </submittedName>
</protein>
<reference evidence="2" key="1">
    <citation type="submission" date="2024-05" db="EMBL/GenBank/DDBJ databases">
        <title>Whole genome shotgun sequence of Streptomyces violascens NBRC 12920.</title>
        <authorList>
            <person name="Komaki H."/>
            <person name="Tamura T."/>
        </authorList>
    </citation>
    <scope>NUCLEOTIDE SEQUENCE</scope>
    <source>
        <strain evidence="2">NBRC 12920</strain>
    </source>
</reference>
<dbReference type="EMBL" id="BNDY01000017">
    <property type="protein sequence ID" value="GHI41903.1"/>
    <property type="molecule type" value="Genomic_DNA"/>
</dbReference>